<comment type="catalytic activity">
    <reaction evidence="7">
        <text>2'-deoxyguanosine + phosphate = 2-deoxy-alpha-D-ribose 1-phosphate + guanine</text>
        <dbReference type="Rhea" id="RHEA:27738"/>
        <dbReference type="ChEBI" id="CHEBI:16235"/>
        <dbReference type="ChEBI" id="CHEBI:17172"/>
        <dbReference type="ChEBI" id="CHEBI:43474"/>
        <dbReference type="ChEBI" id="CHEBI:57259"/>
        <dbReference type="EC" id="2.4.2.1"/>
    </reaction>
</comment>
<dbReference type="GO" id="GO:0005737">
    <property type="term" value="C:cytoplasm"/>
    <property type="evidence" value="ECO:0007669"/>
    <property type="project" value="TreeGrafter"/>
</dbReference>
<dbReference type="InterPro" id="IPR000845">
    <property type="entry name" value="Nucleoside_phosphorylase_d"/>
</dbReference>
<protein>
    <recommendedName>
        <fullName evidence="3">purine-nucleoside phosphorylase</fullName>
        <ecNumber evidence="3">2.4.2.1</ecNumber>
    </recommendedName>
    <alternativeName>
        <fullName evidence="10">Inosine-guanosine phosphorylase</fullName>
    </alternativeName>
</protein>
<comment type="catalytic activity">
    <reaction evidence="9">
        <text>guanosine + phosphate = alpha-D-ribose 1-phosphate + guanine</text>
        <dbReference type="Rhea" id="RHEA:13233"/>
        <dbReference type="ChEBI" id="CHEBI:16235"/>
        <dbReference type="ChEBI" id="CHEBI:16750"/>
        <dbReference type="ChEBI" id="CHEBI:43474"/>
        <dbReference type="ChEBI" id="CHEBI:57720"/>
        <dbReference type="EC" id="2.4.2.1"/>
    </reaction>
</comment>
<dbReference type="EC" id="2.4.2.1" evidence="3"/>
<comment type="caution">
    <text evidence="12">The sequence shown here is derived from an EMBL/GenBank/DDBJ whole genome shotgun (WGS) entry which is preliminary data.</text>
</comment>
<comment type="catalytic activity">
    <reaction evidence="6">
        <text>inosine + phosphate = alpha-D-ribose 1-phosphate + hypoxanthine</text>
        <dbReference type="Rhea" id="RHEA:27646"/>
        <dbReference type="ChEBI" id="CHEBI:17368"/>
        <dbReference type="ChEBI" id="CHEBI:17596"/>
        <dbReference type="ChEBI" id="CHEBI:43474"/>
        <dbReference type="ChEBI" id="CHEBI:57720"/>
        <dbReference type="EC" id="2.4.2.1"/>
    </reaction>
</comment>
<evidence type="ECO:0000256" key="3">
    <source>
        <dbReference type="ARBA" id="ARBA00011886"/>
    </source>
</evidence>
<feature type="domain" description="Nucleoside phosphorylase" evidence="11">
    <location>
        <begin position="40"/>
        <end position="190"/>
    </location>
</feature>
<organism evidence="12 13">
    <name type="scientific">Henosepilachna vigintioctopunctata</name>
    <dbReference type="NCBI Taxonomy" id="420089"/>
    <lineage>
        <taxon>Eukaryota</taxon>
        <taxon>Metazoa</taxon>
        <taxon>Ecdysozoa</taxon>
        <taxon>Arthropoda</taxon>
        <taxon>Hexapoda</taxon>
        <taxon>Insecta</taxon>
        <taxon>Pterygota</taxon>
        <taxon>Neoptera</taxon>
        <taxon>Endopterygota</taxon>
        <taxon>Coleoptera</taxon>
        <taxon>Polyphaga</taxon>
        <taxon>Cucujiformia</taxon>
        <taxon>Coccinelloidea</taxon>
        <taxon>Coccinellidae</taxon>
        <taxon>Epilachninae</taxon>
        <taxon>Epilachnini</taxon>
        <taxon>Henosepilachna</taxon>
    </lineage>
</organism>
<evidence type="ECO:0000256" key="9">
    <source>
        <dbReference type="ARBA" id="ARBA00023970"/>
    </source>
</evidence>
<evidence type="ECO:0000256" key="7">
    <source>
        <dbReference type="ARBA" id="ARBA00023929"/>
    </source>
</evidence>
<keyword evidence="5" id="KW-0808">Transferase</keyword>
<dbReference type="PANTHER" id="PTHR11904">
    <property type="entry name" value="METHYLTHIOADENOSINE/PURINE NUCLEOSIDE PHOSPHORYLASE"/>
    <property type="match status" value="1"/>
</dbReference>
<evidence type="ECO:0000256" key="2">
    <source>
        <dbReference type="ARBA" id="ARBA00006751"/>
    </source>
</evidence>
<gene>
    <name evidence="12" type="ORF">WA026_005971</name>
</gene>
<dbReference type="GO" id="GO:0009116">
    <property type="term" value="P:nucleoside metabolic process"/>
    <property type="evidence" value="ECO:0007669"/>
    <property type="project" value="InterPro"/>
</dbReference>
<keyword evidence="13" id="KW-1185">Reference proteome</keyword>
<evidence type="ECO:0000313" key="12">
    <source>
        <dbReference type="EMBL" id="KAK9875180.1"/>
    </source>
</evidence>
<dbReference type="InterPro" id="IPR011268">
    <property type="entry name" value="Purine_phosphorylase"/>
</dbReference>
<dbReference type="GO" id="GO:0004731">
    <property type="term" value="F:purine-nucleoside phosphorylase activity"/>
    <property type="evidence" value="ECO:0007669"/>
    <property type="project" value="UniProtKB-EC"/>
</dbReference>
<dbReference type="AlphaFoldDB" id="A0AAW1U4Z1"/>
<proteinExistence type="inferred from homology"/>
<evidence type="ECO:0000256" key="4">
    <source>
        <dbReference type="ARBA" id="ARBA00022676"/>
    </source>
</evidence>
<sequence length="196" mass="21749">MFLTCGTSTTLDYSKTNECLKDAIEESANYLKANTEYRPKIGIICGSGLGSLSDALENPVEFPYPNIPNFPTCTVQGHEGKLIFGKLSDVPVICMKGRFHLYEGYPLWKCTLPVRIMKQLGVKLLITTNAAGGLNKNLKNGDVMIIQDHIDLIRLFGHFSLRGPGPDLFDFHYSPVNILYSNKLIEAALRLPKELG</sequence>
<dbReference type="Pfam" id="PF01048">
    <property type="entry name" value="PNP_UDP_1"/>
    <property type="match status" value="1"/>
</dbReference>
<evidence type="ECO:0000256" key="8">
    <source>
        <dbReference type="ARBA" id="ARBA00023950"/>
    </source>
</evidence>
<accession>A0AAW1U4Z1</accession>
<evidence type="ECO:0000256" key="10">
    <source>
        <dbReference type="ARBA" id="ARBA00031036"/>
    </source>
</evidence>
<dbReference type="CDD" id="cd09009">
    <property type="entry name" value="PNP-EcPNPII_like"/>
    <property type="match status" value="1"/>
</dbReference>
<comment type="similarity">
    <text evidence="2">Belongs to the PNP/MTAP phosphorylase family.</text>
</comment>
<comment type="catalytic activity">
    <reaction evidence="8">
        <text>2'-deoxyinosine + phosphate = 2-deoxy-alpha-D-ribose 1-phosphate + hypoxanthine</text>
        <dbReference type="Rhea" id="RHEA:27750"/>
        <dbReference type="ChEBI" id="CHEBI:17368"/>
        <dbReference type="ChEBI" id="CHEBI:28997"/>
        <dbReference type="ChEBI" id="CHEBI:43474"/>
        <dbReference type="ChEBI" id="CHEBI:57259"/>
        <dbReference type="EC" id="2.4.2.1"/>
    </reaction>
</comment>
<dbReference type="Gene3D" id="3.40.50.1580">
    <property type="entry name" value="Nucleoside phosphorylase domain"/>
    <property type="match status" value="1"/>
</dbReference>
<evidence type="ECO:0000256" key="6">
    <source>
        <dbReference type="ARBA" id="ARBA00023918"/>
    </source>
</evidence>
<evidence type="ECO:0000259" key="11">
    <source>
        <dbReference type="Pfam" id="PF01048"/>
    </source>
</evidence>
<keyword evidence="4" id="KW-0328">Glycosyltransferase</keyword>
<comment type="pathway">
    <text evidence="1">Purine metabolism; purine nucleoside salvage.</text>
</comment>
<dbReference type="EMBL" id="JARQZJ010000032">
    <property type="protein sequence ID" value="KAK9875180.1"/>
    <property type="molecule type" value="Genomic_DNA"/>
</dbReference>
<dbReference type="Proteomes" id="UP001431783">
    <property type="component" value="Unassembled WGS sequence"/>
</dbReference>
<evidence type="ECO:0000313" key="13">
    <source>
        <dbReference type="Proteomes" id="UP001431783"/>
    </source>
</evidence>
<dbReference type="PANTHER" id="PTHR11904:SF9">
    <property type="entry name" value="PURINE NUCLEOSIDE PHOSPHORYLASE-RELATED"/>
    <property type="match status" value="1"/>
</dbReference>
<evidence type="ECO:0000256" key="1">
    <source>
        <dbReference type="ARBA" id="ARBA00005058"/>
    </source>
</evidence>
<name>A0AAW1U4Z1_9CUCU</name>
<reference evidence="12 13" key="1">
    <citation type="submission" date="2023-03" db="EMBL/GenBank/DDBJ databases">
        <title>Genome insight into feeding habits of ladybird beetles.</title>
        <authorList>
            <person name="Li H.-S."/>
            <person name="Huang Y.-H."/>
            <person name="Pang H."/>
        </authorList>
    </citation>
    <scope>NUCLEOTIDE SEQUENCE [LARGE SCALE GENOMIC DNA]</scope>
    <source>
        <strain evidence="12">SYSU_2023b</strain>
        <tissue evidence="12">Whole body</tissue>
    </source>
</reference>
<dbReference type="InterPro" id="IPR035994">
    <property type="entry name" value="Nucleoside_phosphorylase_sf"/>
</dbReference>
<dbReference type="SUPFAM" id="SSF53167">
    <property type="entry name" value="Purine and uridine phosphorylases"/>
    <property type="match status" value="1"/>
</dbReference>
<evidence type="ECO:0000256" key="5">
    <source>
        <dbReference type="ARBA" id="ARBA00022679"/>
    </source>
</evidence>